<sequence>MKMTLSPAKMEVRVDLQTIGKDHTAETSDTEQSAHDHEDTLLQVFRNHTWAVLWCIYALWIMLLSGYDNQTGGAVLSIPEFRKDFGSLYDGDYVLPAEWQSAYNGAPTASAVLGALGSSYIADLIGRKVALLIALLFALVGITVEMIAVTNAVFFAGKFINGFAVGGFTSIGMTYIGEVSPFRLRGILTSAAGFSIIVGQLIVSIIINCTGDVSSRWAYRAVFLSQYGVWVIAVGFLPFMPESPWWLLARGHRAKAEGALIRLGYPAEEIEANMTRIQLTLDGVRHETEGASFAECFRKTNLRRTIISVAPMAIQALCGIAFVVSYATYYIELAGYTTVDAYRIWIGIVGLAMFGNMCSWFLVDRVGRRSLSIYGLAILLVLLCLTGGLAVKRTPACIKGTIAFIALFAWAYNVTIGATAYVILVETATARLRAKTASIAFVGQNIFSTIWAFALPYLFNPNEANLGAKTAFIFAGLSVFCLIYLYIYQPETAGRSYNELDDLFIERTPAREFKAYPPR</sequence>
<keyword evidence="6 8" id="KW-0472">Membrane</keyword>
<reference evidence="9" key="1">
    <citation type="submission" date="2022-12" db="EMBL/GenBank/DDBJ databases">
        <authorList>
            <person name="Petersen C."/>
        </authorList>
    </citation>
    <scope>NUCLEOTIDE SEQUENCE</scope>
    <source>
        <strain evidence="9">IBT 21472</strain>
    </source>
</reference>
<feature type="transmembrane region" description="Helical" evidence="8">
    <location>
        <begin position="227"/>
        <end position="248"/>
    </location>
</feature>
<feature type="transmembrane region" description="Helical" evidence="8">
    <location>
        <begin position="306"/>
        <end position="330"/>
    </location>
</feature>
<organism evidence="9 10">
    <name type="scientific">Penicillium atrosanguineum</name>
    <dbReference type="NCBI Taxonomy" id="1132637"/>
    <lineage>
        <taxon>Eukaryota</taxon>
        <taxon>Fungi</taxon>
        <taxon>Dikarya</taxon>
        <taxon>Ascomycota</taxon>
        <taxon>Pezizomycotina</taxon>
        <taxon>Eurotiomycetes</taxon>
        <taxon>Eurotiomycetidae</taxon>
        <taxon>Eurotiales</taxon>
        <taxon>Aspergillaceae</taxon>
        <taxon>Penicillium</taxon>
    </lineage>
</organism>
<dbReference type="GO" id="GO:0005351">
    <property type="term" value="F:carbohydrate:proton symporter activity"/>
    <property type="evidence" value="ECO:0007669"/>
    <property type="project" value="TreeGrafter"/>
</dbReference>
<evidence type="ECO:0000256" key="1">
    <source>
        <dbReference type="ARBA" id="ARBA00004141"/>
    </source>
</evidence>
<reference evidence="9" key="2">
    <citation type="journal article" date="2023" name="IMA Fungus">
        <title>Comparative genomic study of the Penicillium genus elucidates a diverse pangenome and 15 lateral gene transfer events.</title>
        <authorList>
            <person name="Petersen C."/>
            <person name="Sorensen T."/>
            <person name="Nielsen M.R."/>
            <person name="Sondergaard T.E."/>
            <person name="Sorensen J.L."/>
            <person name="Fitzpatrick D.A."/>
            <person name="Frisvad J.C."/>
            <person name="Nielsen K.L."/>
        </authorList>
    </citation>
    <scope>NUCLEOTIDE SEQUENCE</scope>
    <source>
        <strain evidence="9">IBT 21472</strain>
    </source>
</reference>
<dbReference type="PROSITE" id="PS50850">
    <property type="entry name" value="MFS"/>
    <property type="match status" value="1"/>
</dbReference>
<dbReference type="InterPro" id="IPR036259">
    <property type="entry name" value="MFS_trans_sf"/>
</dbReference>
<accession>A0A9W9U582</accession>
<dbReference type="InterPro" id="IPR020846">
    <property type="entry name" value="MFS_dom"/>
</dbReference>
<dbReference type="PANTHER" id="PTHR48022:SF22">
    <property type="entry name" value="MAJOR FACILITATOR SUPERFAMILY (MFS) PROFILE DOMAIN-CONTAINING PROTEIN"/>
    <property type="match status" value="1"/>
</dbReference>
<dbReference type="PANTHER" id="PTHR48022">
    <property type="entry name" value="PLASTIDIC GLUCOSE TRANSPORTER 4"/>
    <property type="match status" value="1"/>
</dbReference>
<dbReference type="GO" id="GO:0016020">
    <property type="term" value="C:membrane"/>
    <property type="evidence" value="ECO:0007669"/>
    <property type="project" value="UniProtKB-SubCell"/>
</dbReference>
<dbReference type="NCBIfam" id="TIGR00879">
    <property type="entry name" value="SP"/>
    <property type="match status" value="1"/>
</dbReference>
<feature type="transmembrane region" description="Helical" evidence="8">
    <location>
        <begin position="437"/>
        <end position="459"/>
    </location>
</feature>
<feature type="transmembrane region" description="Helical" evidence="8">
    <location>
        <begin position="102"/>
        <end position="122"/>
    </location>
</feature>
<feature type="transmembrane region" description="Helical" evidence="8">
    <location>
        <begin position="129"/>
        <end position="149"/>
    </location>
</feature>
<gene>
    <name evidence="9" type="ORF">N7476_003724</name>
</gene>
<comment type="caution">
    <text evidence="9">The sequence shown here is derived from an EMBL/GenBank/DDBJ whole genome shotgun (WGS) entry which is preliminary data.</text>
</comment>
<evidence type="ECO:0000256" key="8">
    <source>
        <dbReference type="SAM" id="Phobius"/>
    </source>
</evidence>
<dbReference type="SUPFAM" id="SSF103473">
    <property type="entry name" value="MFS general substrate transporter"/>
    <property type="match status" value="1"/>
</dbReference>
<evidence type="ECO:0000256" key="5">
    <source>
        <dbReference type="ARBA" id="ARBA00022989"/>
    </source>
</evidence>
<dbReference type="Gene3D" id="1.20.1250.20">
    <property type="entry name" value="MFS general substrate transporter like domains"/>
    <property type="match status" value="1"/>
</dbReference>
<feature type="transmembrane region" description="Helical" evidence="8">
    <location>
        <begin position="187"/>
        <end position="207"/>
    </location>
</feature>
<dbReference type="Proteomes" id="UP001147746">
    <property type="component" value="Unassembled WGS sequence"/>
</dbReference>
<proteinExistence type="inferred from homology"/>
<evidence type="ECO:0000256" key="4">
    <source>
        <dbReference type="ARBA" id="ARBA00022692"/>
    </source>
</evidence>
<evidence type="ECO:0000256" key="2">
    <source>
        <dbReference type="ARBA" id="ARBA00010992"/>
    </source>
</evidence>
<dbReference type="InterPro" id="IPR050360">
    <property type="entry name" value="MFS_Sugar_Transporters"/>
</dbReference>
<dbReference type="AlphaFoldDB" id="A0A9W9U582"/>
<evidence type="ECO:0000256" key="6">
    <source>
        <dbReference type="ARBA" id="ARBA00023136"/>
    </source>
</evidence>
<evidence type="ECO:0000313" key="10">
    <source>
        <dbReference type="Proteomes" id="UP001147746"/>
    </source>
</evidence>
<protein>
    <submittedName>
        <fullName evidence="9">MFS hexose transporter</fullName>
    </submittedName>
</protein>
<keyword evidence="10" id="KW-1185">Reference proteome</keyword>
<comment type="subcellular location">
    <subcellularLocation>
        <location evidence="1">Membrane</location>
        <topology evidence="1">Multi-pass membrane protein</topology>
    </subcellularLocation>
</comment>
<feature type="transmembrane region" description="Helical" evidence="8">
    <location>
        <begin position="50"/>
        <end position="67"/>
    </location>
</feature>
<feature type="transmembrane region" description="Helical" evidence="8">
    <location>
        <begin position="471"/>
        <end position="488"/>
    </location>
</feature>
<dbReference type="InterPro" id="IPR003663">
    <property type="entry name" value="Sugar/inositol_transpt"/>
</dbReference>
<dbReference type="PROSITE" id="PS00217">
    <property type="entry name" value="SUGAR_TRANSPORT_2"/>
    <property type="match status" value="1"/>
</dbReference>
<keyword evidence="3 7" id="KW-0813">Transport</keyword>
<dbReference type="InterPro" id="IPR005828">
    <property type="entry name" value="MFS_sugar_transport-like"/>
</dbReference>
<evidence type="ECO:0000313" key="9">
    <source>
        <dbReference type="EMBL" id="KAJ5320722.1"/>
    </source>
</evidence>
<evidence type="ECO:0000256" key="7">
    <source>
        <dbReference type="RuleBase" id="RU003346"/>
    </source>
</evidence>
<dbReference type="EMBL" id="JAPZBO010000003">
    <property type="protein sequence ID" value="KAJ5320722.1"/>
    <property type="molecule type" value="Genomic_DNA"/>
</dbReference>
<feature type="transmembrane region" description="Helical" evidence="8">
    <location>
        <begin position="370"/>
        <end position="390"/>
    </location>
</feature>
<name>A0A9W9U582_9EURO</name>
<feature type="transmembrane region" description="Helical" evidence="8">
    <location>
        <begin position="342"/>
        <end position="363"/>
    </location>
</feature>
<dbReference type="InterPro" id="IPR005829">
    <property type="entry name" value="Sugar_transporter_CS"/>
</dbReference>
<keyword evidence="4 8" id="KW-0812">Transmembrane</keyword>
<feature type="transmembrane region" description="Helical" evidence="8">
    <location>
        <begin position="155"/>
        <end position="175"/>
    </location>
</feature>
<feature type="transmembrane region" description="Helical" evidence="8">
    <location>
        <begin position="402"/>
        <end position="425"/>
    </location>
</feature>
<dbReference type="FunFam" id="1.20.1250.20:FF:000078">
    <property type="entry name" value="MFS maltose transporter, putative"/>
    <property type="match status" value="1"/>
</dbReference>
<comment type="similarity">
    <text evidence="2 7">Belongs to the major facilitator superfamily. Sugar transporter (TC 2.A.1.1) family.</text>
</comment>
<dbReference type="Pfam" id="PF00083">
    <property type="entry name" value="Sugar_tr"/>
    <property type="match status" value="1"/>
</dbReference>
<dbReference type="PROSITE" id="PS00216">
    <property type="entry name" value="SUGAR_TRANSPORT_1"/>
    <property type="match status" value="1"/>
</dbReference>
<evidence type="ECO:0000256" key="3">
    <source>
        <dbReference type="ARBA" id="ARBA00022448"/>
    </source>
</evidence>
<keyword evidence="5 8" id="KW-1133">Transmembrane helix</keyword>